<evidence type="ECO:0000256" key="2">
    <source>
        <dbReference type="ARBA" id="ARBA00022679"/>
    </source>
</evidence>
<dbReference type="InterPro" id="IPR029028">
    <property type="entry name" value="Alpha/beta_knot_MTases"/>
</dbReference>
<evidence type="ECO:0000313" key="5">
    <source>
        <dbReference type="Proteomes" id="UP000191008"/>
    </source>
</evidence>
<proteinExistence type="predicted"/>
<dbReference type="SMART" id="SM00967">
    <property type="entry name" value="SpoU_sub_bind"/>
    <property type="match status" value="1"/>
</dbReference>
<dbReference type="InterPro" id="IPR029026">
    <property type="entry name" value="tRNA_m1G_MTases_N"/>
</dbReference>
<gene>
    <name evidence="4" type="ORF">B1J93_11565</name>
</gene>
<keyword evidence="2 4" id="KW-0808">Transferase</keyword>
<dbReference type="GO" id="GO:0003723">
    <property type="term" value="F:RNA binding"/>
    <property type="evidence" value="ECO:0007669"/>
    <property type="project" value="InterPro"/>
</dbReference>
<dbReference type="NCBIfam" id="TIGR00186">
    <property type="entry name" value="rRNA_methyl_3"/>
    <property type="match status" value="1"/>
</dbReference>
<dbReference type="AlphaFoldDB" id="A0A1T1DMA2"/>
<reference evidence="4 5" key="1">
    <citation type="submission" date="2017-02" db="EMBL/GenBank/DDBJ databases">
        <title>Comparative genomic analysis of Brazilian Leptospira kirschneri strains of different serogroups.</title>
        <authorList>
            <person name="Moreno L.Z."/>
            <person name="Miraglia F."/>
            <person name="Kremer F.S."/>
            <person name="Eslabao M.R."/>
            <person name="Lilenbaum W."/>
            <person name="Dellagostin O.A."/>
            <person name="Moreno A.M."/>
        </authorList>
    </citation>
    <scope>NUCLEOTIDE SEQUENCE [LARGE SCALE GENOMIC DNA]</scope>
    <source>
        <strain evidence="4 5">M110/06</strain>
    </source>
</reference>
<dbReference type="RefSeq" id="WP_082293116.1">
    <property type="nucleotide sequence ID" value="NZ_MVIT01000067.1"/>
</dbReference>
<dbReference type="PANTHER" id="PTHR46429">
    <property type="entry name" value="23S RRNA (GUANOSINE-2'-O-)-METHYLTRANSFERASE RLMB"/>
    <property type="match status" value="1"/>
</dbReference>
<accession>A0A1T1DMA2</accession>
<dbReference type="SUPFAM" id="SSF55315">
    <property type="entry name" value="L30e-like"/>
    <property type="match status" value="1"/>
</dbReference>
<feature type="domain" description="RNA 2-O ribose methyltransferase substrate binding" evidence="3">
    <location>
        <begin position="10"/>
        <end position="90"/>
    </location>
</feature>
<dbReference type="PANTHER" id="PTHR46429:SF1">
    <property type="entry name" value="23S RRNA (GUANOSINE-2'-O-)-METHYLTRANSFERASE RLMB"/>
    <property type="match status" value="1"/>
</dbReference>
<dbReference type="InterPro" id="IPR004441">
    <property type="entry name" value="rRNA_MeTrfase_TrmH"/>
</dbReference>
<dbReference type="Pfam" id="PF00588">
    <property type="entry name" value="SpoU_methylase"/>
    <property type="match status" value="1"/>
</dbReference>
<evidence type="ECO:0000256" key="1">
    <source>
        <dbReference type="ARBA" id="ARBA00022603"/>
    </source>
</evidence>
<sequence length="255" mass="28418">MEEKIAKPEYIFGKRTLIELTEANLGKEHSFPFIQLYVKENPGTEIIEKILNKIPSFVQVHKVNVSKLDSLVPGRNHQGIVALKVPSKQTTFDKKNLEEFLSERPGTFLILDRIQDPGNLGNILRTAECFGITNIILPERESAGITPVVEKVASGALSFLKIFTVKNLANTLELLKENGYWIVSTSDRGTEDWSKLPDLNELAILMGNEGEGIKRILMEKSDFVLRIPIHGNLSSLNVTVATGIVLDRIVNRKSG</sequence>
<dbReference type="SUPFAM" id="SSF75217">
    <property type="entry name" value="alpha/beta knot"/>
    <property type="match status" value="1"/>
</dbReference>
<dbReference type="EMBL" id="MVIT01000067">
    <property type="protein sequence ID" value="OOV41966.1"/>
    <property type="molecule type" value="Genomic_DNA"/>
</dbReference>
<dbReference type="InterPro" id="IPR029064">
    <property type="entry name" value="Ribosomal_eL30-like_sf"/>
</dbReference>
<dbReference type="Gene3D" id="3.30.1330.30">
    <property type="match status" value="1"/>
</dbReference>
<keyword evidence="1 4" id="KW-0489">Methyltransferase</keyword>
<dbReference type="Pfam" id="PF08032">
    <property type="entry name" value="SpoU_sub_bind"/>
    <property type="match status" value="1"/>
</dbReference>
<dbReference type="Gene3D" id="3.40.1280.10">
    <property type="match status" value="1"/>
</dbReference>
<dbReference type="GO" id="GO:0008173">
    <property type="term" value="F:RNA methyltransferase activity"/>
    <property type="evidence" value="ECO:0007669"/>
    <property type="project" value="InterPro"/>
</dbReference>
<protein>
    <submittedName>
        <fullName evidence="4">23S rRNA (Guanosine(2251)-2'-O)-methyltransferase RlmB</fullName>
    </submittedName>
</protein>
<dbReference type="CDD" id="cd18103">
    <property type="entry name" value="SpoU-like_RlmB"/>
    <property type="match status" value="1"/>
</dbReference>
<evidence type="ECO:0000313" key="4">
    <source>
        <dbReference type="EMBL" id="OOV41966.1"/>
    </source>
</evidence>
<dbReference type="InterPro" id="IPR001537">
    <property type="entry name" value="SpoU_MeTrfase"/>
</dbReference>
<dbReference type="Proteomes" id="UP000191008">
    <property type="component" value="Unassembled WGS sequence"/>
</dbReference>
<dbReference type="GO" id="GO:0006396">
    <property type="term" value="P:RNA processing"/>
    <property type="evidence" value="ECO:0007669"/>
    <property type="project" value="InterPro"/>
</dbReference>
<dbReference type="InterPro" id="IPR013123">
    <property type="entry name" value="SpoU_subst-bd"/>
</dbReference>
<organism evidence="4 5">
    <name type="scientific">Leptospira kirschneri serovar Pomona</name>
    <dbReference type="NCBI Taxonomy" id="561005"/>
    <lineage>
        <taxon>Bacteria</taxon>
        <taxon>Pseudomonadati</taxon>
        <taxon>Spirochaetota</taxon>
        <taxon>Spirochaetia</taxon>
        <taxon>Leptospirales</taxon>
        <taxon>Leptospiraceae</taxon>
        <taxon>Leptospira</taxon>
    </lineage>
</organism>
<evidence type="ECO:0000259" key="3">
    <source>
        <dbReference type="SMART" id="SM00967"/>
    </source>
</evidence>
<dbReference type="GO" id="GO:0005829">
    <property type="term" value="C:cytosol"/>
    <property type="evidence" value="ECO:0007669"/>
    <property type="project" value="TreeGrafter"/>
</dbReference>
<name>A0A1T1DMA2_9LEPT</name>
<dbReference type="GO" id="GO:0032259">
    <property type="term" value="P:methylation"/>
    <property type="evidence" value="ECO:0007669"/>
    <property type="project" value="UniProtKB-KW"/>
</dbReference>
<comment type="caution">
    <text evidence="4">The sequence shown here is derived from an EMBL/GenBank/DDBJ whole genome shotgun (WGS) entry which is preliminary data.</text>
</comment>